<dbReference type="EMBL" id="RIBY02002200">
    <property type="protein sequence ID" value="KAH9822949.1"/>
    <property type="molecule type" value="Genomic_DNA"/>
</dbReference>
<evidence type="ECO:0000256" key="10">
    <source>
        <dbReference type="ARBA" id="ARBA00022741"/>
    </source>
</evidence>
<reference evidence="20 21" key="2">
    <citation type="journal article" date="2021" name="Curr. Genet.">
        <title>Genetic response to nitrogen starvation in the aggressive Eucalyptus foliar pathogen Teratosphaeria destructans.</title>
        <authorList>
            <person name="Havenga M."/>
            <person name="Wingfield B.D."/>
            <person name="Wingfield M.J."/>
            <person name="Dreyer L.L."/>
            <person name="Roets F."/>
            <person name="Aylward J."/>
        </authorList>
    </citation>
    <scope>NUCLEOTIDE SEQUENCE [LARGE SCALE GENOMIC DNA]</scope>
    <source>
        <strain evidence="20">CMW44962</strain>
    </source>
</reference>
<evidence type="ECO:0000256" key="1">
    <source>
        <dbReference type="ARBA" id="ARBA00004273"/>
    </source>
</evidence>
<dbReference type="SUPFAM" id="SSF53244">
    <property type="entry name" value="MurD-like peptide ligases, peptide-binding domain"/>
    <property type="match status" value="1"/>
</dbReference>
<evidence type="ECO:0000256" key="11">
    <source>
        <dbReference type="ARBA" id="ARBA00022792"/>
    </source>
</evidence>
<feature type="binding site" evidence="18">
    <location>
        <position position="372"/>
    </location>
    <ligand>
        <name>ATP</name>
        <dbReference type="ChEBI" id="CHEBI:30616"/>
    </ligand>
</feature>
<feature type="binding site" evidence="19">
    <location>
        <position position="129"/>
    </location>
    <ligand>
        <name>Mg(2+)</name>
        <dbReference type="ChEBI" id="CHEBI:18420"/>
        <label>1</label>
    </ligand>
</feature>
<evidence type="ECO:0000256" key="5">
    <source>
        <dbReference type="ARBA" id="ARBA00008276"/>
    </source>
</evidence>
<comment type="caution">
    <text evidence="20">The sequence shown here is derived from an EMBL/GenBank/DDBJ whole genome shotgun (WGS) entry which is preliminary data.</text>
</comment>
<evidence type="ECO:0000256" key="18">
    <source>
        <dbReference type="PIRSR" id="PIRSR038895-1"/>
    </source>
</evidence>
<feature type="binding site" evidence="19">
    <location>
        <position position="208"/>
    </location>
    <ligand>
        <name>Mg(2+)</name>
        <dbReference type="ChEBI" id="CHEBI:18420"/>
        <label>1</label>
    </ligand>
</feature>
<keyword evidence="10 18" id="KW-0547">Nucleotide-binding</keyword>
<evidence type="ECO:0000256" key="16">
    <source>
        <dbReference type="ARBA" id="ARBA00047493"/>
    </source>
</evidence>
<sequence>MKPHRVCQACSRRQAVGNRPYGTVTHGARDYNAAVQALNTLQSNSSIVETLRKAGPGRNRLAIPEMKEWVRRIGYEPSDFDTLNPVHIAGTKGKGSTSSFISSILAQYLPTKKSIHAERLPTSVGLYTSPHLRFVRERIKINNQPISEELFAKTFWEVWDRLESTSPQSIPGNPEPKSIGGKPVYFHYLTLMALHRYMEGKVGTAVIECGIGGEYDTTNILQKSLTTGITSLGIDHVVLLGNTIESIAWHKAGIFKPGVPAFTAPQPDSALQVMHERAKERKTELHVVPEHEALKSIRLGLQGDFQRINASLAIAVASSHLSRLGYSSLPDPLDPSSALPAEFITGLETARLGGRCDYRADAKLDNLSWYIDGGHTLESIDMAARWFASSTSPDAIRILVFNQQTRDAPALARRLHQTLASALGDAKPFRHAIFCPNITYTSAGYKADLVSINTSKDDIASLRVQNELAHAYDSIDPEAKVHVLLSIEEAVRRARAVAGEAGRRVEVLSTGSLHLVGGLIEVLECEVEAASSTEKGKF</sequence>
<keyword evidence="9 19" id="KW-0479">Metal-binding</keyword>
<accession>A0A9W7SM41</accession>
<keyword evidence="15" id="KW-0472">Membrane</keyword>
<dbReference type="Gene3D" id="3.40.1190.10">
    <property type="entry name" value="Mur-like, catalytic domain"/>
    <property type="match status" value="1"/>
</dbReference>
<comment type="cofactor">
    <cofactor evidence="17">
        <name>a monovalent cation</name>
        <dbReference type="ChEBI" id="CHEBI:60242"/>
    </cofactor>
    <text evidence="17">A monovalent cation.</text>
</comment>
<dbReference type="PIRSF" id="PIRSF038895">
    <property type="entry name" value="FPGS"/>
    <property type="match status" value="1"/>
</dbReference>
<dbReference type="GO" id="GO:0005829">
    <property type="term" value="C:cytosol"/>
    <property type="evidence" value="ECO:0007669"/>
    <property type="project" value="TreeGrafter"/>
</dbReference>
<keyword evidence="21" id="KW-1185">Reference proteome</keyword>
<dbReference type="InterPro" id="IPR036565">
    <property type="entry name" value="Mur-like_cat_sf"/>
</dbReference>
<dbReference type="GO" id="GO:0005524">
    <property type="term" value="F:ATP binding"/>
    <property type="evidence" value="ECO:0007669"/>
    <property type="project" value="UniProtKB-KW"/>
</dbReference>
<keyword evidence="7 17" id="KW-0554">One-carbon metabolism</keyword>
<evidence type="ECO:0000256" key="6">
    <source>
        <dbReference type="ARBA" id="ARBA00022490"/>
    </source>
</evidence>
<proteinExistence type="inferred from homology"/>
<dbReference type="OrthoDB" id="5212574at2759"/>
<gene>
    <name evidence="20" type="ORF">Tdes44962_MAKER00777</name>
</gene>
<dbReference type="GO" id="GO:0006730">
    <property type="term" value="P:one-carbon metabolic process"/>
    <property type="evidence" value="ECO:0007669"/>
    <property type="project" value="UniProtKB-KW"/>
</dbReference>
<dbReference type="AlphaFoldDB" id="A0A9W7SM41"/>
<keyword evidence="11" id="KW-0999">Mitochondrion inner membrane</keyword>
<comment type="catalytic activity">
    <reaction evidence="16 17">
        <text>(6S)-5,6,7,8-tetrahydrofolyl-(gamma-L-Glu)(n) + L-glutamate + ATP = (6S)-5,6,7,8-tetrahydrofolyl-(gamma-L-Glu)(n+1) + ADP + phosphate + H(+)</text>
        <dbReference type="Rhea" id="RHEA:10580"/>
        <dbReference type="Rhea" id="RHEA-COMP:14738"/>
        <dbReference type="Rhea" id="RHEA-COMP:14740"/>
        <dbReference type="ChEBI" id="CHEBI:15378"/>
        <dbReference type="ChEBI" id="CHEBI:29985"/>
        <dbReference type="ChEBI" id="CHEBI:30616"/>
        <dbReference type="ChEBI" id="CHEBI:43474"/>
        <dbReference type="ChEBI" id="CHEBI:141005"/>
        <dbReference type="ChEBI" id="CHEBI:456216"/>
        <dbReference type="EC" id="6.3.2.17"/>
    </reaction>
</comment>
<dbReference type="Gene3D" id="3.90.190.20">
    <property type="entry name" value="Mur ligase, C-terminal domain"/>
    <property type="match status" value="1"/>
</dbReference>
<evidence type="ECO:0000256" key="19">
    <source>
        <dbReference type="PIRSR" id="PIRSR038895-2"/>
    </source>
</evidence>
<dbReference type="GO" id="GO:0004326">
    <property type="term" value="F:tetrahydrofolylpolyglutamate synthase activity"/>
    <property type="evidence" value="ECO:0007669"/>
    <property type="project" value="UniProtKB-EC"/>
</dbReference>
<comment type="subcellular location">
    <subcellularLocation>
        <location evidence="3">Cytoplasm</location>
    </subcellularLocation>
    <subcellularLocation>
        <location evidence="1">Mitochondrion inner membrane</location>
    </subcellularLocation>
    <subcellularLocation>
        <location evidence="2">Mitochondrion matrix</location>
    </subcellularLocation>
</comment>
<name>A0A9W7SM41_9PEZI</name>
<dbReference type="PANTHER" id="PTHR11136">
    <property type="entry name" value="FOLYLPOLYGLUTAMATE SYNTHASE-RELATED"/>
    <property type="match status" value="1"/>
</dbReference>
<dbReference type="GO" id="GO:0046872">
    <property type="term" value="F:metal ion binding"/>
    <property type="evidence" value="ECO:0007669"/>
    <property type="project" value="UniProtKB-KW"/>
</dbReference>
<keyword evidence="14" id="KW-0496">Mitochondrion</keyword>
<reference evidence="20 21" key="1">
    <citation type="journal article" date="2018" name="IMA Fungus">
        <title>IMA Genome-F 10: Nine draft genome sequences of Claviceps purpurea s.lat., including C. arundinis, C. humidiphila, and C. cf. spartinae, pseudomolecules for the pitch canker pathogen Fusarium circinatum, draft genome of Davidsoniella eucalypti, Grosmannia galeiformis, Quambalaria eucalypti, and Teratosphaeria destructans.</title>
        <authorList>
            <person name="Wingfield B.D."/>
            <person name="Liu M."/>
            <person name="Nguyen H.D."/>
            <person name="Lane F.A."/>
            <person name="Morgan S.W."/>
            <person name="De Vos L."/>
            <person name="Wilken P.M."/>
            <person name="Duong T.A."/>
            <person name="Aylward J."/>
            <person name="Coetzee M.P."/>
            <person name="Dadej K."/>
            <person name="De Beer Z.W."/>
            <person name="Findlay W."/>
            <person name="Havenga M."/>
            <person name="Kolarik M."/>
            <person name="Menzies J.G."/>
            <person name="Naidoo K."/>
            <person name="Pochopski O."/>
            <person name="Shoukouhi P."/>
            <person name="Santana Q.C."/>
            <person name="Seifert K.A."/>
            <person name="Soal N."/>
            <person name="Steenkamp E.T."/>
            <person name="Tatham C.T."/>
            <person name="van der Nest M.A."/>
            <person name="Wingfield M.J."/>
        </authorList>
    </citation>
    <scope>NUCLEOTIDE SEQUENCE [LARGE SCALE GENOMIC DNA]</scope>
    <source>
        <strain evidence="20">CMW44962</strain>
    </source>
</reference>
<evidence type="ECO:0000256" key="3">
    <source>
        <dbReference type="ARBA" id="ARBA00004496"/>
    </source>
</evidence>
<evidence type="ECO:0000313" key="21">
    <source>
        <dbReference type="Proteomes" id="UP001138500"/>
    </source>
</evidence>
<dbReference type="FunFam" id="3.40.1190.10:FF:000009">
    <property type="entry name" value="Folylpolyglutamate synthase"/>
    <property type="match status" value="1"/>
</dbReference>
<keyword evidence="6" id="KW-0963">Cytoplasm</keyword>
<dbReference type="PROSITE" id="PS01012">
    <property type="entry name" value="FOLYLPOLYGLU_SYNT_2"/>
    <property type="match status" value="1"/>
</dbReference>
<dbReference type="GO" id="GO:0005743">
    <property type="term" value="C:mitochondrial inner membrane"/>
    <property type="evidence" value="ECO:0007669"/>
    <property type="project" value="UniProtKB-SubCell"/>
</dbReference>
<evidence type="ECO:0000256" key="8">
    <source>
        <dbReference type="ARBA" id="ARBA00022598"/>
    </source>
</evidence>
<dbReference type="GO" id="GO:0005759">
    <property type="term" value="C:mitochondrial matrix"/>
    <property type="evidence" value="ECO:0007669"/>
    <property type="project" value="UniProtKB-SubCell"/>
</dbReference>
<feature type="binding site" evidence="19">
    <location>
        <position position="236"/>
    </location>
    <ligand>
        <name>Mg(2+)</name>
        <dbReference type="ChEBI" id="CHEBI:18420"/>
        <label>1</label>
    </ligand>
</feature>
<evidence type="ECO:0000256" key="13">
    <source>
        <dbReference type="ARBA" id="ARBA00022842"/>
    </source>
</evidence>
<dbReference type="InterPro" id="IPR023600">
    <property type="entry name" value="Folylpolyglutamate_synth_euk"/>
</dbReference>
<dbReference type="EC" id="6.3.2.17" evidence="17"/>
<dbReference type="InterPro" id="IPR001645">
    <property type="entry name" value="Folylpolyglutamate_synth"/>
</dbReference>
<evidence type="ECO:0000313" key="20">
    <source>
        <dbReference type="EMBL" id="KAH9822949.1"/>
    </source>
</evidence>
<keyword evidence="8 17" id="KW-0436">Ligase</keyword>
<evidence type="ECO:0000256" key="7">
    <source>
        <dbReference type="ARBA" id="ARBA00022563"/>
    </source>
</evidence>
<comment type="similarity">
    <text evidence="5 17">Belongs to the folylpolyglutamate synthase family.</text>
</comment>
<evidence type="ECO:0000256" key="12">
    <source>
        <dbReference type="ARBA" id="ARBA00022840"/>
    </source>
</evidence>
<evidence type="ECO:0000256" key="15">
    <source>
        <dbReference type="ARBA" id="ARBA00023136"/>
    </source>
</evidence>
<evidence type="ECO:0000256" key="17">
    <source>
        <dbReference type="PIRNR" id="PIRNR038895"/>
    </source>
</evidence>
<keyword evidence="12 18" id="KW-0067">ATP-binding</keyword>
<dbReference type="InterPro" id="IPR036615">
    <property type="entry name" value="Mur_ligase_C_dom_sf"/>
</dbReference>
<organism evidence="20 21">
    <name type="scientific">Teratosphaeria destructans</name>
    <dbReference type="NCBI Taxonomy" id="418781"/>
    <lineage>
        <taxon>Eukaryota</taxon>
        <taxon>Fungi</taxon>
        <taxon>Dikarya</taxon>
        <taxon>Ascomycota</taxon>
        <taxon>Pezizomycotina</taxon>
        <taxon>Dothideomycetes</taxon>
        <taxon>Dothideomycetidae</taxon>
        <taxon>Mycosphaerellales</taxon>
        <taxon>Teratosphaeriaceae</taxon>
        <taxon>Teratosphaeria</taxon>
    </lineage>
</organism>
<dbReference type="PANTHER" id="PTHR11136:SF5">
    <property type="entry name" value="FOLYLPOLYGLUTAMATE SYNTHASE, MITOCHONDRIAL"/>
    <property type="match status" value="1"/>
</dbReference>
<evidence type="ECO:0000256" key="4">
    <source>
        <dbReference type="ARBA" id="ARBA00005150"/>
    </source>
</evidence>
<dbReference type="NCBIfam" id="TIGR01499">
    <property type="entry name" value="folC"/>
    <property type="match status" value="1"/>
</dbReference>
<comment type="pathway">
    <text evidence="4 17">Cofactor biosynthesis; tetrahydrofolylpolyglutamate biosynthesis.</text>
</comment>
<protein>
    <recommendedName>
        <fullName evidence="17">Folylpolyglutamate synthase</fullName>
        <ecNumber evidence="17">6.3.2.17</ecNumber>
    </recommendedName>
    <alternativeName>
        <fullName evidence="17">Folylpoly-gamma-glutamate synthetase</fullName>
    </alternativeName>
    <alternativeName>
        <fullName evidence="17">Tetrahydrofolylpolyglutamate synthase</fullName>
    </alternativeName>
</protein>
<evidence type="ECO:0000256" key="9">
    <source>
        <dbReference type="ARBA" id="ARBA00022723"/>
    </source>
</evidence>
<keyword evidence="13 19" id="KW-0460">Magnesium</keyword>
<dbReference type="Proteomes" id="UP001138500">
    <property type="component" value="Unassembled WGS sequence"/>
</dbReference>
<evidence type="ECO:0000256" key="14">
    <source>
        <dbReference type="ARBA" id="ARBA00023128"/>
    </source>
</evidence>
<evidence type="ECO:0000256" key="2">
    <source>
        <dbReference type="ARBA" id="ARBA00004305"/>
    </source>
</evidence>
<comment type="function">
    <text evidence="17">Catalyzes conversion of folates to polyglutamate derivatives allowing concentration of folate compounds in the cell and the intracellular retention of these cofactors, which are important substrates for most of the folate-dependent enzymes that are involved in one-carbon transfer reactions involved in purine, pyrimidine and amino acid synthesis.</text>
</comment>
<dbReference type="SUPFAM" id="SSF53623">
    <property type="entry name" value="MurD-like peptide ligases, catalytic domain"/>
    <property type="match status" value="1"/>
</dbReference>
<dbReference type="InterPro" id="IPR018109">
    <property type="entry name" value="Folylpolyglutamate_synth_CS"/>
</dbReference>
<feature type="binding site" evidence="18">
    <location>
        <position position="355"/>
    </location>
    <ligand>
        <name>ATP</name>
        <dbReference type="ChEBI" id="CHEBI:30616"/>
    </ligand>
</feature>